<name>A0A0N4TVG4_BRUPA</name>
<dbReference type="WBParaSite" id="BPAG_0001286601-mRNA-1">
    <property type="protein sequence ID" value="BPAG_0001286601-mRNA-1"/>
    <property type="gene ID" value="BPAG_0001286601"/>
</dbReference>
<organism evidence="3">
    <name type="scientific">Brugia pahangi</name>
    <name type="common">Filarial nematode worm</name>
    <dbReference type="NCBI Taxonomy" id="6280"/>
    <lineage>
        <taxon>Eukaryota</taxon>
        <taxon>Metazoa</taxon>
        <taxon>Ecdysozoa</taxon>
        <taxon>Nematoda</taxon>
        <taxon>Chromadorea</taxon>
        <taxon>Rhabditida</taxon>
        <taxon>Spirurina</taxon>
        <taxon>Spiruromorpha</taxon>
        <taxon>Filarioidea</taxon>
        <taxon>Onchocercidae</taxon>
        <taxon>Brugia</taxon>
    </lineage>
</organism>
<gene>
    <name evidence="1" type="ORF">BPAG_LOCUS12794</name>
</gene>
<reference evidence="3" key="1">
    <citation type="submission" date="2017-02" db="UniProtKB">
        <authorList>
            <consortium name="WormBaseParasite"/>
        </authorList>
    </citation>
    <scope>IDENTIFICATION</scope>
</reference>
<proteinExistence type="predicted"/>
<sequence>MKTSLPSHNKTRVIHLTTHAELQSSHRTSITLNGKRLTYVLFRRYCSALVVPTLKTVSSRGTLAPATCSLVLTVRKWGRRVDAPLSLRWSDLNGDY</sequence>
<evidence type="ECO:0000313" key="1">
    <source>
        <dbReference type="EMBL" id="VDN93980.1"/>
    </source>
</evidence>
<dbReference type="EMBL" id="UZAD01013322">
    <property type="protein sequence ID" value="VDN93980.1"/>
    <property type="molecule type" value="Genomic_DNA"/>
</dbReference>
<evidence type="ECO:0000313" key="2">
    <source>
        <dbReference type="Proteomes" id="UP000278627"/>
    </source>
</evidence>
<dbReference type="AlphaFoldDB" id="A0A0N4TVG4"/>
<evidence type="ECO:0000313" key="3">
    <source>
        <dbReference type="WBParaSite" id="BPAG_0001286601-mRNA-1"/>
    </source>
</evidence>
<accession>A0A0N4TVG4</accession>
<reference evidence="1 2" key="2">
    <citation type="submission" date="2018-11" db="EMBL/GenBank/DDBJ databases">
        <authorList>
            <consortium name="Pathogen Informatics"/>
        </authorList>
    </citation>
    <scope>NUCLEOTIDE SEQUENCE [LARGE SCALE GENOMIC DNA]</scope>
</reference>
<protein>
    <submittedName>
        <fullName evidence="3">Ig-like domain-containing protein</fullName>
    </submittedName>
</protein>
<dbReference type="Proteomes" id="UP000278627">
    <property type="component" value="Unassembled WGS sequence"/>
</dbReference>
<keyword evidence="2" id="KW-1185">Reference proteome</keyword>